<keyword evidence="1" id="KW-0472">Membrane</keyword>
<evidence type="ECO:0000313" key="2">
    <source>
        <dbReference type="EMBL" id="KAK8959296.1"/>
    </source>
</evidence>
<keyword evidence="1" id="KW-0812">Transmembrane</keyword>
<protein>
    <submittedName>
        <fullName evidence="2">Uncharacterized protein</fullName>
    </submittedName>
</protein>
<keyword evidence="3" id="KW-1185">Reference proteome</keyword>
<keyword evidence="1" id="KW-1133">Transmembrane helix</keyword>
<reference evidence="2 3" key="1">
    <citation type="journal article" date="2022" name="Nat. Plants">
        <title>Genomes of leafy and leafless Platanthera orchids illuminate the evolution of mycoheterotrophy.</title>
        <authorList>
            <person name="Li M.H."/>
            <person name="Liu K.W."/>
            <person name="Li Z."/>
            <person name="Lu H.C."/>
            <person name="Ye Q.L."/>
            <person name="Zhang D."/>
            <person name="Wang J.Y."/>
            <person name="Li Y.F."/>
            <person name="Zhong Z.M."/>
            <person name="Liu X."/>
            <person name="Yu X."/>
            <person name="Liu D.K."/>
            <person name="Tu X.D."/>
            <person name="Liu B."/>
            <person name="Hao Y."/>
            <person name="Liao X.Y."/>
            <person name="Jiang Y.T."/>
            <person name="Sun W.H."/>
            <person name="Chen J."/>
            <person name="Chen Y.Q."/>
            <person name="Ai Y."/>
            <person name="Zhai J.W."/>
            <person name="Wu S.S."/>
            <person name="Zhou Z."/>
            <person name="Hsiao Y.Y."/>
            <person name="Wu W.L."/>
            <person name="Chen Y.Y."/>
            <person name="Lin Y.F."/>
            <person name="Hsu J.L."/>
            <person name="Li C.Y."/>
            <person name="Wang Z.W."/>
            <person name="Zhao X."/>
            <person name="Zhong W.Y."/>
            <person name="Ma X.K."/>
            <person name="Ma L."/>
            <person name="Huang J."/>
            <person name="Chen G.Z."/>
            <person name="Huang M.Z."/>
            <person name="Huang L."/>
            <person name="Peng D.H."/>
            <person name="Luo Y.B."/>
            <person name="Zou S.Q."/>
            <person name="Chen S.P."/>
            <person name="Lan S."/>
            <person name="Tsai W.C."/>
            <person name="Van de Peer Y."/>
            <person name="Liu Z.J."/>
        </authorList>
    </citation>
    <scope>NUCLEOTIDE SEQUENCE [LARGE SCALE GENOMIC DNA]</scope>
    <source>
        <strain evidence="2">Lor288</strain>
    </source>
</reference>
<evidence type="ECO:0000256" key="1">
    <source>
        <dbReference type="SAM" id="Phobius"/>
    </source>
</evidence>
<gene>
    <name evidence="2" type="ORF">KSP40_PGU010103</name>
</gene>
<dbReference type="Proteomes" id="UP001412067">
    <property type="component" value="Unassembled WGS sequence"/>
</dbReference>
<organism evidence="2 3">
    <name type="scientific">Platanthera guangdongensis</name>
    <dbReference type="NCBI Taxonomy" id="2320717"/>
    <lineage>
        <taxon>Eukaryota</taxon>
        <taxon>Viridiplantae</taxon>
        <taxon>Streptophyta</taxon>
        <taxon>Embryophyta</taxon>
        <taxon>Tracheophyta</taxon>
        <taxon>Spermatophyta</taxon>
        <taxon>Magnoliopsida</taxon>
        <taxon>Liliopsida</taxon>
        <taxon>Asparagales</taxon>
        <taxon>Orchidaceae</taxon>
        <taxon>Orchidoideae</taxon>
        <taxon>Orchideae</taxon>
        <taxon>Orchidinae</taxon>
        <taxon>Platanthera</taxon>
    </lineage>
</organism>
<sequence>MKAATCCVAERRGWKLSSSARYVMVIGTFGRQREPIVSRLLNNEDFRGIIPYTVRAVYFMMFLSFSSMVVELQ</sequence>
<evidence type="ECO:0000313" key="3">
    <source>
        <dbReference type="Proteomes" id="UP001412067"/>
    </source>
</evidence>
<dbReference type="EMBL" id="JBBWWR010000012">
    <property type="protein sequence ID" value="KAK8959296.1"/>
    <property type="molecule type" value="Genomic_DNA"/>
</dbReference>
<feature type="transmembrane region" description="Helical" evidence="1">
    <location>
        <begin position="49"/>
        <end position="70"/>
    </location>
</feature>
<accession>A0ABR2M5Q2</accession>
<name>A0ABR2M5Q2_9ASPA</name>
<proteinExistence type="predicted"/>
<comment type="caution">
    <text evidence="2">The sequence shown here is derived from an EMBL/GenBank/DDBJ whole genome shotgun (WGS) entry which is preliminary data.</text>
</comment>